<protein>
    <submittedName>
        <fullName evidence="1">Uncharacterized protein</fullName>
    </submittedName>
</protein>
<accession>A0A0B3S5S8</accession>
<evidence type="ECO:0000313" key="1">
    <source>
        <dbReference type="EMBL" id="KHQ52026.1"/>
    </source>
</evidence>
<reference evidence="1 2" key="1">
    <citation type="submission" date="2014-10" db="EMBL/GenBank/DDBJ databases">
        <title>Genome sequence of Ponticoccus sp. strain UMTAT08 isolated from clonal culture of toxic dinoflagellate Alexandrium tamiyavanichii.</title>
        <authorList>
            <person name="Gan H.Y."/>
            <person name="Muhd D.-D."/>
            <person name="Mohd Noor M.E."/>
            <person name="Yeong Y.S."/>
            <person name="Usup G."/>
        </authorList>
    </citation>
    <scope>NUCLEOTIDE SEQUENCE [LARGE SCALE GENOMIC DNA]</scope>
    <source>
        <strain evidence="1 2">UMTAT08</strain>
    </source>
</reference>
<dbReference type="AlphaFoldDB" id="A0A0B3S5S8"/>
<sequence>MALSASDRKRKQLERERLALLPLHDSTYPYLRTPFFEYLENDPNWTGVEDAFQLMGCDAPVFEDDRGPEEFAHEDSFASEEARLEAFQGSENSIGRAEVMIDHLYSAAVQLSEIVNNYKRKELQQRLEELETAEMVTPEERKAAFEQAAHITRILEQLEKNQRITLAKHRVKGI</sequence>
<proteinExistence type="predicted"/>
<evidence type="ECO:0000313" key="2">
    <source>
        <dbReference type="Proteomes" id="UP000030960"/>
    </source>
</evidence>
<keyword evidence="2" id="KW-1185">Reference proteome</keyword>
<comment type="caution">
    <text evidence="1">The sequence shown here is derived from an EMBL/GenBank/DDBJ whole genome shotgun (WGS) entry which is preliminary data.</text>
</comment>
<dbReference type="EMBL" id="JSUQ01000013">
    <property type="protein sequence ID" value="KHQ52026.1"/>
    <property type="molecule type" value="Genomic_DNA"/>
</dbReference>
<name>A0A0B3S5S8_9RHOB</name>
<gene>
    <name evidence="1" type="ORF">OA50_03433</name>
</gene>
<dbReference type="RefSeq" id="WP_043143856.1">
    <property type="nucleotide sequence ID" value="NZ_JSUQ01000013.1"/>
</dbReference>
<dbReference type="Proteomes" id="UP000030960">
    <property type="component" value="Unassembled WGS sequence"/>
</dbReference>
<dbReference type="OrthoDB" id="8421236at2"/>
<organism evidence="1 2">
    <name type="scientific">Mameliella alba</name>
    <dbReference type="NCBI Taxonomy" id="561184"/>
    <lineage>
        <taxon>Bacteria</taxon>
        <taxon>Pseudomonadati</taxon>
        <taxon>Pseudomonadota</taxon>
        <taxon>Alphaproteobacteria</taxon>
        <taxon>Rhodobacterales</taxon>
        <taxon>Roseobacteraceae</taxon>
        <taxon>Mameliella</taxon>
    </lineage>
</organism>